<evidence type="ECO:0000313" key="2">
    <source>
        <dbReference type="EMBL" id="CCC98688.1"/>
    </source>
</evidence>
<evidence type="ECO:0000313" key="3">
    <source>
        <dbReference type="Proteomes" id="UP000007319"/>
    </source>
</evidence>
<dbReference type="EMBL" id="HE577327">
    <property type="protein sequence ID" value="CCC98688.1"/>
    <property type="molecule type" value="Genomic_DNA"/>
</dbReference>
<proteinExistence type="predicted"/>
<keyword evidence="3" id="KW-1185">Reference proteome</keyword>
<dbReference type="KEGG" id="abs:AZOBR_150106"/>
<name>A0A9P1NMW3_9PROT</name>
<gene>
    <name evidence="2" type="ORF">AZOBR_150106</name>
</gene>
<evidence type="ECO:0000256" key="1">
    <source>
        <dbReference type="SAM" id="MobiDB-lite"/>
    </source>
</evidence>
<feature type="region of interest" description="Disordered" evidence="1">
    <location>
        <begin position="24"/>
        <end position="61"/>
    </location>
</feature>
<protein>
    <submittedName>
        <fullName evidence="2">Uncharacterized protein</fullName>
    </submittedName>
</protein>
<sequence>MTQGNTGDPPVSGVMGWRMSAVRTPAARTSSPFVSFGPFPSPEGRGHSPLDSRKDAVDSCS</sequence>
<feature type="compositionally biased region" description="Basic and acidic residues" evidence="1">
    <location>
        <begin position="44"/>
        <end position="61"/>
    </location>
</feature>
<accession>A0A9P1NMW3</accession>
<dbReference type="AlphaFoldDB" id="A0A9P1NMW3"/>
<dbReference type="Proteomes" id="UP000007319">
    <property type="component" value="Chromosome"/>
</dbReference>
<reference evidence="2 3" key="1">
    <citation type="journal article" date="2011" name="PLoS Genet.">
        <title>Azospirillum genomes reveal transition of bacteria from aquatic to terrestrial environments.</title>
        <authorList>
            <person name="Wisniewski-Dye F."/>
            <person name="Borziak K."/>
            <person name="Khalsa-Moyers G."/>
            <person name="Alexandre G."/>
            <person name="Sukharnikov L.O."/>
            <person name="Wuichet K."/>
            <person name="Hurst G.B."/>
            <person name="McDonald W.H."/>
            <person name="Robertson J.S."/>
            <person name="Barbe V."/>
            <person name="Calteau A."/>
            <person name="Rouy Z."/>
            <person name="Mangenot S."/>
            <person name="Prigent-Combaret C."/>
            <person name="Normand P."/>
            <person name="Boyer M."/>
            <person name="Siguier P."/>
            <person name="Dessaux Y."/>
            <person name="Elmerich C."/>
            <person name="Condemine G."/>
            <person name="Krishnen G."/>
            <person name="Kennedy I."/>
            <person name="Paterson A.H."/>
            <person name="Gonzalez V."/>
            <person name="Mavingui P."/>
            <person name="Zhulin I.B."/>
        </authorList>
    </citation>
    <scope>NUCLEOTIDE SEQUENCE [LARGE SCALE GENOMIC DNA]</scope>
    <source>
        <strain evidence="2 3">Sp245</strain>
    </source>
</reference>
<organism evidence="2 3">
    <name type="scientific">Azospirillum baldaniorum</name>
    <dbReference type="NCBI Taxonomy" id="1064539"/>
    <lineage>
        <taxon>Bacteria</taxon>
        <taxon>Pseudomonadati</taxon>
        <taxon>Pseudomonadota</taxon>
        <taxon>Alphaproteobacteria</taxon>
        <taxon>Rhodospirillales</taxon>
        <taxon>Azospirillaceae</taxon>
        <taxon>Azospirillum</taxon>
    </lineage>
</organism>